<dbReference type="KEGG" id="mpar:F7D14_13805"/>
<feature type="chain" id="PRO_5025413821" evidence="2">
    <location>
        <begin position="21"/>
        <end position="77"/>
    </location>
</feature>
<keyword evidence="2" id="KW-0732">Signal</keyword>
<feature type="compositionally biased region" description="Low complexity" evidence="1">
    <location>
        <begin position="41"/>
        <end position="52"/>
    </location>
</feature>
<sequence>MRYLLAAMLFCAIGAPAASALPSAAPGALFLSKTDLFQQVAKRGGAPKQQQAKKSKESKGSSSASSGIHPLVGSGEY</sequence>
<evidence type="ECO:0000313" key="3">
    <source>
        <dbReference type="EMBL" id="QGM98443.1"/>
    </source>
</evidence>
<organism evidence="3 4">
    <name type="scientific">Methylocystis parvus</name>
    <dbReference type="NCBI Taxonomy" id="134"/>
    <lineage>
        <taxon>Bacteria</taxon>
        <taxon>Pseudomonadati</taxon>
        <taxon>Pseudomonadota</taxon>
        <taxon>Alphaproteobacteria</taxon>
        <taxon>Hyphomicrobiales</taxon>
        <taxon>Methylocystaceae</taxon>
        <taxon>Methylocystis</taxon>
    </lineage>
</organism>
<reference evidence="3 4" key="1">
    <citation type="submission" date="2019-09" db="EMBL/GenBank/DDBJ databases">
        <title>Isolation and complete genome sequencing of Methylocystis species.</title>
        <authorList>
            <person name="Rumah B.L."/>
            <person name="Stead C.E."/>
            <person name="Stevens B.C."/>
            <person name="Minton N.P."/>
            <person name="Grosse-Honebrink A."/>
            <person name="Zhang Y."/>
        </authorList>
    </citation>
    <scope>NUCLEOTIDE SEQUENCE [LARGE SCALE GENOMIC DNA]</scope>
    <source>
        <strain evidence="3 4">BRCS2</strain>
    </source>
</reference>
<dbReference type="RefSeq" id="WP_016918133.1">
    <property type="nucleotide sequence ID" value="NZ_CP044331.1"/>
</dbReference>
<protein>
    <submittedName>
        <fullName evidence="3">Uncharacterized protein</fullName>
    </submittedName>
</protein>
<accession>A0A6B8MAY6</accession>
<feature type="region of interest" description="Disordered" evidence="1">
    <location>
        <begin position="41"/>
        <end position="77"/>
    </location>
</feature>
<dbReference type="EMBL" id="CP044331">
    <property type="protein sequence ID" value="QGM98443.1"/>
    <property type="molecule type" value="Genomic_DNA"/>
</dbReference>
<dbReference type="AlphaFoldDB" id="A0A6B8MAY6"/>
<gene>
    <name evidence="3" type="ORF">F7D14_13805</name>
</gene>
<evidence type="ECO:0000256" key="2">
    <source>
        <dbReference type="SAM" id="SignalP"/>
    </source>
</evidence>
<proteinExistence type="predicted"/>
<evidence type="ECO:0000256" key="1">
    <source>
        <dbReference type="SAM" id="MobiDB-lite"/>
    </source>
</evidence>
<dbReference type="Proteomes" id="UP000422569">
    <property type="component" value="Chromosome"/>
</dbReference>
<feature type="signal peptide" evidence="2">
    <location>
        <begin position="1"/>
        <end position="20"/>
    </location>
</feature>
<evidence type="ECO:0000313" key="4">
    <source>
        <dbReference type="Proteomes" id="UP000422569"/>
    </source>
</evidence>
<name>A0A6B8MAY6_9HYPH</name>
<keyword evidence="4" id="KW-1185">Reference proteome</keyword>